<dbReference type="AlphaFoldDB" id="A0A6G1I5I4"/>
<accession>A0A6G1I5I4</accession>
<proteinExistence type="predicted"/>
<reference evidence="1" key="1">
    <citation type="journal article" date="2020" name="Stud. Mycol.">
        <title>101 Dothideomycetes genomes: a test case for predicting lifestyles and emergence of pathogens.</title>
        <authorList>
            <person name="Haridas S."/>
            <person name="Albert R."/>
            <person name="Binder M."/>
            <person name="Bloem J."/>
            <person name="Labutti K."/>
            <person name="Salamov A."/>
            <person name="Andreopoulos B."/>
            <person name="Baker S."/>
            <person name="Barry K."/>
            <person name="Bills G."/>
            <person name="Bluhm B."/>
            <person name="Cannon C."/>
            <person name="Castanera R."/>
            <person name="Culley D."/>
            <person name="Daum C."/>
            <person name="Ezra D."/>
            <person name="Gonzalez J."/>
            <person name="Henrissat B."/>
            <person name="Kuo A."/>
            <person name="Liang C."/>
            <person name="Lipzen A."/>
            <person name="Lutzoni F."/>
            <person name="Magnuson J."/>
            <person name="Mondo S."/>
            <person name="Nolan M."/>
            <person name="Ohm R."/>
            <person name="Pangilinan J."/>
            <person name="Park H.-J."/>
            <person name="Ramirez L."/>
            <person name="Alfaro M."/>
            <person name="Sun H."/>
            <person name="Tritt A."/>
            <person name="Yoshinaga Y."/>
            <person name="Zwiers L.-H."/>
            <person name="Turgeon B."/>
            <person name="Goodwin S."/>
            <person name="Spatafora J."/>
            <person name="Crous P."/>
            <person name="Grigoriev I."/>
        </authorList>
    </citation>
    <scope>NUCLEOTIDE SEQUENCE</scope>
    <source>
        <strain evidence="1">CBS 262.69</strain>
    </source>
</reference>
<dbReference type="Proteomes" id="UP000799640">
    <property type="component" value="Unassembled WGS sequence"/>
</dbReference>
<gene>
    <name evidence="1" type="ORF">EJ06DRAFT_283133</name>
</gene>
<sequence length="187" mass="20532">MIELRRRRSKVAKRAGNLTLVDQSRSTLMEHKTSAYVSHGVLINGIARVRPPPPPTRPALIGRENAATATHGTRALRQSRGLAPQPSARLAFGGVKPPQAPAEAPPAPALRHGIDVLEFLTPLAWRGWSEATISGGVRIKGAEERRARVLHPHTVEERDRGVRWSKARELSCGRKDMFELRDTGLGE</sequence>
<protein>
    <submittedName>
        <fullName evidence="1">Uncharacterized protein</fullName>
    </submittedName>
</protein>
<evidence type="ECO:0000313" key="2">
    <source>
        <dbReference type="Proteomes" id="UP000799640"/>
    </source>
</evidence>
<dbReference type="EMBL" id="ML996689">
    <property type="protein sequence ID" value="KAF2403563.1"/>
    <property type="molecule type" value="Genomic_DNA"/>
</dbReference>
<organism evidence="1 2">
    <name type="scientific">Trichodelitschia bisporula</name>
    <dbReference type="NCBI Taxonomy" id="703511"/>
    <lineage>
        <taxon>Eukaryota</taxon>
        <taxon>Fungi</taxon>
        <taxon>Dikarya</taxon>
        <taxon>Ascomycota</taxon>
        <taxon>Pezizomycotina</taxon>
        <taxon>Dothideomycetes</taxon>
        <taxon>Dothideomycetes incertae sedis</taxon>
        <taxon>Phaeotrichales</taxon>
        <taxon>Phaeotrichaceae</taxon>
        <taxon>Trichodelitschia</taxon>
    </lineage>
</organism>
<evidence type="ECO:0000313" key="1">
    <source>
        <dbReference type="EMBL" id="KAF2403563.1"/>
    </source>
</evidence>
<name>A0A6G1I5I4_9PEZI</name>
<keyword evidence="2" id="KW-1185">Reference proteome</keyword>